<feature type="region of interest" description="Disordered" evidence="1">
    <location>
        <begin position="206"/>
        <end position="265"/>
    </location>
</feature>
<proteinExistence type="predicted"/>
<reference evidence="2 3" key="1">
    <citation type="journal article" date="2013" name="Curr. Biol.">
        <title>The Genome of the Foraminiferan Reticulomyxa filosa.</title>
        <authorList>
            <person name="Glockner G."/>
            <person name="Hulsmann N."/>
            <person name="Schleicher M."/>
            <person name="Noegel A.A."/>
            <person name="Eichinger L."/>
            <person name="Gallinger C."/>
            <person name="Pawlowski J."/>
            <person name="Sierra R."/>
            <person name="Euteneuer U."/>
            <person name="Pillet L."/>
            <person name="Moustafa A."/>
            <person name="Platzer M."/>
            <person name="Groth M."/>
            <person name="Szafranski K."/>
            <person name="Schliwa M."/>
        </authorList>
    </citation>
    <scope>NUCLEOTIDE SEQUENCE [LARGE SCALE GENOMIC DNA]</scope>
</reference>
<accession>X6NA12</accession>
<evidence type="ECO:0000256" key="1">
    <source>
        <dbReference type="SAM" id="MobiDB-lite"/>
    </source>
</evidence>
<dbReference type="EMBL" id="ASPP01010606">
    <property type="protein sequence ID" value="ETO22594.1"/>
    <property type="molecule type" value="Genomic_DNA"/>
</dbReference>
<keyword evidence="3" id="KW-1185">Reference proteome</keyword>
<comment type="caution">
    <text evidence="2">The sequence shown here is derived from an EMBL/GenBank/DDBJ whole genome shotgun (WGS) entry which is preliminary data.</text>
</comment>
<sequence>MLASWITCDNKKIGLLGQTRYCYNQHWKRLIKMLPTGEVHQNEVKDLLEKWNKDIQKKRRRNKVVLTVEKLKELTKTITLYLSKIITKPLDQGLRKINCVNKQYTNLKDIPRIDKFLNTIGYQLSSDVFWLLPIVASDEEKNNPPNVTVNLTKIDYAQLFQQAAVSENKSSHQKQYDFLLCFYVILKHLFDDTLPPDLQRVVVGDAPEDKQDNQTTGKKESVFASSTLKNENETPNEREREEKKESKEKEGKLEPKKKNRNNFKK</sequence>
<name>X6NA12_RETFI</name>
<evidence type="ECO:0000313" key="3">
    <source>
        <dbReference type="Proteomes" id="UP000023152"/>
    </source>
</evidence>
<dbReference type="Proteomes" id="UP000023152">
    <property type="component" value="Unassembled WGS sequence"/>
</dbReference>
<feature type="compositionally biased region" description="Basic and acidic residues" evidence="1">
    <location>
        <begin position="207"/>
        <end position="221"/>
    </location>
</feature>
<dbReference type="AlphaFoldDB" id="X6NA12"/>
<gene>
    <name evidence="2" type="ORF">RFI_14598</name>
</gene>
<protein>
    <submittedName>
        <fullName evidence="2">Uncharacterized protein</fullName>
    </submittedName>
</protein>
<dbReference type="SUPFAM" id="SSF143503">
    <property type="entry name" value="PUG domain-like"/>
    <property type="match status" value="1"/>
</dbReference>
<organism evidence="2 3">
    <name type="scientific">Reticulomyxa filosa</name>
    <dbReference type="NCBI Taxonomy" id="46433"/>
    <lineage>
        <taxon>Eukaryota</taxon>
        <taxon>Sar</taxon>
        <taxon>Rhizaria</taxon>
        <taxon>Retaria</taxon>
        <taxon>Foraminifera</taxon>
        <taxon>Monothalamids</taxon>
        <taxon>Reticulomyxidae</taxon>
        <taxon>Reticulomyxa</taxon>
    </lineage>
</organism>
<evidence type="ECO:0000313" key="2">
    <source>
        <dbReference type="EMBL" id="ETO22594.1"/>
    </source>
</evidence>
<feature type="compositionally biased region" description="Basic and acidic residues" evidence="1">
    <location>
        <begin position="230"/>
        <end position="256"/>
    </location>
</feature>
<dbReference type="InterPro" id="IPR036339">
    <property type="entry name" value="PUB-like_dom_sf"/>
</dbReference>